<protein>
    <submittedName>
        <fullName evidence="1">Uncharacterized protein</fullName>
    </submittedName>
</protein>
<dbReference type="Proteomes" id="UP000887116">
    <property type="component" value="Unassembled WGS sequence"/>
</dbReference>
<dbReference type="OrthoDB" id="248923at2759"/>
<dbReference type="EMBL" id="BMAO01010105">
    <property type="protein sequence ID" value="GFQ64865.1"/>
    <property type="molecule type" value="Genomic_DNA"/>
</dbReference>
<accession>A0A8X6K5G7</accession>
<gene>
    <name evidence="1" type="ORF">TNCT_636001</name>
</gene>
<comment type="caution">
    <text evidence="1">The sequence shown here is derived from an EMBL/GenBank/DDBJ whole genome shotgun (WGS) entry which is preliminary data.</text>
</comment>
<sequence>MRNLVADCINPDPDKRPDIVYVHKIALNMHLSSQLPAPPTVS</sequence>
<dbReference type="AlphaFoldDB" id="A0A8X6K5G7"/>
<keyword evidence="2" id="KW-1185">Reference proteome</keyword>
<reference evidence="1" key="1">
    <citation type="submission" date="2020-07" db="EMBL/GenBank/DDBJ databases">
        <title>Multicomponent nature underlies the extraordinary mechanical properties of spider dragline silk.</title>
        <authorList>
            <person name="Kono N."/>
            <person name="Nakamura H."/>
            <person name="Mori M."/>
            <person name="Yoshida Y."/>
            <person name="Ohtoshi R."/>
            <person name="Malay A.D."/>
            <person name="Moran D.A.P."/>
            <person name="Tomita M."/>
            <person name="Numata K."/>
            <person name="Arakawa K."/>
        </authorList>
    </citation>
    <scope>NUCLEOTIDE SEQUENCE</scope>
</reference>
<name>A0A8X6K5G7_TRICU</name>
<organism evidence="1 2">
    <name type="scientific">Trichonephila clavata</name>
    <name type="common">Joro spider</name>
    <name type="synonym">Nephila clavata</name>
    <dbReference type="NCBI Taxonomy" id="2740835"/>
    <lineage>
        <taxon>Eukaryota</taxon>
        <taxon>Metazoa</taxon>
        <taxon>Ecdysozoa</taxon>
        <taxon>Arthropoda</taxon>
        <taxon>Chelicerata</taxon>
        <taxon>Arachnida</taxon>
        <taxon>Araneae</taxon>
        <taxon>Araneomorphae</taxon>
        <taxon>Entelegynae</taxon>
        <taxon>Araneoidea</taxon>
        <taxon>Nephilidae</taxon>
        <taxon>Trichonephila</taxon>
    </lineage>
</organism>
<evidence type="ECO:0000313" key="2">
    <source>
        <dbReference type="Proteomes" id="UP000887116"/>
    </source>
</evidence>
<evidence type="ECO:0000313" key="1">
    <source>
        <dbReference type="EMBL" id="GFQ64865.1"/>
    </source>
</evidence>
<proteinExistence type="predicted"/>
<feature type="non-terminal residue" evidence="1">
    <location>
        <position position="1"/>
    </location>
</feature>